<organism evidence="1 2">
    <name type="scientific">Diphasiastrum complanatum</name>
    <name type="common">Issler's clubmoss</name>
    <name type="synonym">Lycopodium complanatum</name>
    <dbReference type="NCBI Taxonomy" id="34168"/>
    <lineage>
        <taxon>Eukaryota</taxon>
        <taxon>Viridiplantae</taxon>
        <taxon>Streptophyta</taxon>
        <taxon>Embryophyta</taxon>
        <taxon>Tracheophyta</taxon>
        <taxon>Lycopodiopsida</taxon>
        <taxon>Lycopodiales</taxon>
        <taxon>Lycopodiaceae</taxon>
        <taxon>Lycopodioideae</taxon>
        <taxon>Diphasiastrum</taxon>
    </lineage>
</organism>
<name>A0ACC2CZC5_DIPCM</name>
<evidence type="ECO:0000313" key="1">
    <source>
        <dbReference type="EMBL" id="KAJ7547380.1"/>
    </source>
</evidence>
<proteinExistence type="predicted"/>
<keyword evidence="2" id="KW-1185">Reference proteome</keyword>
<sequence>MEFDMHAADAPVANGFSFRDSRQRPEGPASILGIGIANPPHVFEQAVYPDFFFDINNCNEKTELKKKFQRICDRSGIKKRHFFLTEEILRANPAMCTYMGGSLDVRQDIAVAEVPKLAKEAAMKAIKEWGQPKSKITHVVFGTTSGVDMPGADFRLTKLLGLRPDVKRVMLYQQGCYAGATVTRIGKDLAENNKDARVLVVCSEVTAVTFRAPSETHLDGLVGSALFGDGAAALILGSDPVPEVEKPIFEIHWAGETILPDSDGAINGHLKEAGLVFHLLKDVPGLISKNIERVLSEALKYAGSPEYNDIFWAVHPGGPAIIDQMEQKLKLTQGKMTATRDILAAYGNMSSASVLFVLNQLRKRSLELNLSTTGEGCELGVLIGFGPGLTVETLVLKSTSI</sequence>
<evidence type="ECO:0000313" key="2">
    <source>
        <dbReference type="Proteomes" id="UP001162992"/>
    </source>
</evidence>
<accession>A0ACC2CZC5</accession>
<dbReference type="EMBL" id="CM055099">
    <property type="protein sequence ID" value="KAJ7547380.1"/>
    <property type="molecule type" value="Genomic_DNA"/>
</dbReference>
<dbReference type="Proteomes" id="UP001162992">
    <property type="component" value="Chromosome 8"/>
</dbReference>
<comment type="caution">
    <text evidence="1">The sequence shown here is derived from an EMBL/GenBank/DDBJ whole genome shotgun (WGS) entry which is preliminary data.</text>
</comment>
<reference evidence="2" key="1">
    <citation type="journal article" date="2024" name="Proc. Natl. Acad. Sci. U.S.A.">
        <title>Extraordinary preservation of gene collinearity over three hundred million years revealed in homosporous lycophytes.</title>
        <authorList>
            <person name="Li C."/>
            <person name="Wickell D."/>
            <person name="Kuo L.Y."/>
            <person name="Chen X."/>
            <person name="Nie B."/>
            <person name="Liao X."/>
            <person name="Peng D."/>
            <person name="Ji J."/>
            <person name="Jenkins J."/>
            <person name="Williams M."/>
            <person name="Shu S."/>
            <person name="Plott C."/>
            <person name="Barry K."/>
            <person name="Rajasekar S."/>
            <person name="Grimwood J."/>
            <person name="Han X."/>
            <person name="Sun S."/>
            <person name="Hou Z."/>
            <person name="He W."/>
            <person name="Dai G."/>
            <person name="Sun C."/>
            <person name="Schmutz J."/>
            <person name="Leebens-Mack J.H."/>
            <person name="Li F.W."/>
            <person name="Wang L."/>
        </authorList>
    </citation>
    <scope>NUCLEOTIDE SEQUENCE [LARGE SCALE GENOMIC DNA]</scope>
    <source>
        <strain evidence="2">cv. PW_Plant_1</strain>
    </source>
</reference>
<gene>
    <name evidence="1" type="ORF">O6H91_08G083000</name>
</gene>
<protein>
    <submittedName>
        <fullName evidence="1">Uncharacterized protein</fullName>
    </submittedName>
</protein>